<accession>A0A934SBI8</accession>
<organism evidence="3 4">
    <name type="scientific">Luteolibacter pohnpeiensis</name>
    <dbReference type="NCBI Taxonomy" id="454153"/>
    <lineage>
        <taxon>Bacteria</taxon>
        <taxon>Pseudomonadati</taxon>
        <taxon>Verrucomicrobiota</taxon>
        <taxon>Verrucomicrobiia</taxon>
        <taxon>Verrucomicrobiales</taxon>
        <taxon>Verrucomicrobiaceae</taxon>
        <taxon>Luteolibacter</taxon>
    </lineage>
</organism>
<dbReference type="NCBIfam" id="TIGR02595">
    <property type="entry name" value="PEP_CTERM"/>
    <property type="match status" value="1"/>
</dbReference>
<reference evidence="3" key="1">
    <citation type="submission" date="2021-01" db="EMBL/GenBank/DDBJ databases">
        <title>Modified the classification status of verrucomicrobia.</title>
        <authorList>
            <person name="Feng X."/>
        </authorList>
    </citation>
    <scope>NUCLEOTIDE SEQUENCE</scope>
    <source>
        <strain evidence="3">KCTC 22041</strain>
    </source>
</reference>
<feature type="chain" id="PRO_5037611808" evidence="1">
    <location>
        <begin position="29"/>
        <end position="254"/>
    </location>
</feature>
<dbReference type="AlphaFoldDB" id="A0A934SBI8"/>
<feature type="domain" description="Ice-binding protein C-terminal" evidence="2">
    <location>
        <begin position="230"/>
        <end position="253"/>
    </location>
</feature>
<protein>
    <submittedName>
        <fullName evidence="3">PEP-CTERM sorting domain-containing protein</fullName>
    </submittedName>
</protein>
<evidence type="ECO:0000259" key="2">
    <source>
        <dbReference type="Pfam" id="PF07589"/>
    </source>
</evidence>
<feature type="signal peptide" evidence="1">
    <location>
        <begin position="1"/>
        <end position="28"/>
    </location>
</feature>
<evidence type="ECO:0000313" key="4">
    <source>
        <dbReference type="Proteomes" id="UP000603141"/>
    </source>
</evidence>
<proteinExistence type="predicted"/>
<keyword evidence="4" id="KW-1185">Reference proteome</keyword>
<dbReference type="InterPro" id="IPR013424">
    <property type="entry name" value="Ice-binding_C"/>
</dbReference>
<evidence type="ECO:0000313" key="3">
    <source>
        <dbReference type="EMBL" id="MBK1882273.1"/>
    </source>
</evidence>
<dbReference type="Pfam" id="PF07589">
    <property type="entry name" value="PEP-CTERM"/>
    <property type="match status" value="1"/>
</dbReference>
<gene>
    <name evidence="3" type="ORF">JIN85_07600</name>
</gene>
<dbReference type="EMBL" id="JAENIJ010000009">
    <property type="protein sequence ID" value="MBK1882273.1"/>
    <property type="molecule type" value="Genomic_DNA"/>
</dbReference>
<dbReference type="Proteomes" id="UP000603141">
    <property type="component" value="Unassembled WGS sequence"/>
</dbReference>
<sequence length="254" mass="26083">MKTHLSNLKTLLPVSAAAWIGLASTVAASTYYVDLGPNNGLDGTTTPASGGNQWNNLTSGSNTTLLTDYSVSNLIDSTGNSSSISISATGVRANGYRNGGLLTPDSALLGEFAYSTATGDYFFSEFSTMTLTISGLTLGATYDLTLFATRTTDGDRNTLYTVTDDSGSSSLVLQTSGTGAGNAANPTGNNDDFAIFTGLTPNASGEITLTVTGNEGTQYGYLGAMSINETIPEPSSIGLAVLGGLLAFGRRRRA</sequence>
<keyword evidence="1" id="KW-0732">Signal</keyword>
<dbReference type="RefSeq" id="WP_200269253.1">
    <property type="nucleotide sequence ID" value="NZ_JAENIJ010000009.1"/>
</dbReference>
<comment type="caution">
    <text evidence="3">The sequence shown here is derived from an EMBL/GenBank/DDBJ whole genome shotgun (WGS) entry which is preliminary data.</text>
</comment>
<evidence type="ECO:0000256" key="1">
    <source>
        <dbReference type="SAM" id="SignalP"/>
    </source>
</evidence>
<name>A0A934SBI8_9BACT</name>